<organism evidence="1 2">
    <name type="scientific">Cytobacillus citreus</name>
    <dbReference type="NCBI Taxonomy" id="2833586"/>
    <lineage>
        <taxon>Bacteria</taxon>
        <taxon>Bacillati</taxon>
        <taxon>Bacillota</taxon>
        <taxon>Bacilli</taxon>
        <taxon>Bacillales</taxon>
        <taxon>Bacillaceae</taxon>
        <taxon>Cytobacillus</taxon>
    </lineage>
</organism>
<dbReference type="Proteomes" id="UP000681027">
    <property type="component" value="Unassembled WGS sequence"/>
</dbReference>
<dbReference type="PANTHER" id="PTHR34822:SF1">
    <property type="entry name" value="GRPB FAMILY PROTEIN"/>
    <property type="match status" value="1"/>
</dbReference>
<dbReference type="InterPro" id="IPR007344">
    <property type="entry name" value="GrpB/CoaE"/>
</dbReference>
<dbReference type="RefSeq" id="WP_213104282.1">
    <property type="nucleotide sequence ID" value="NZ_JAGYPM010000006.1"/>
</dbReference>
<dbReference type="PANTHER" id="PTHR34822">
    <property type="entry name" value="GRPB DOMAIN PROTEIN (AFU_ORTHOLOGUE AFUA_1G01530)"/>
    <property type="match status" value="1"/>
</dbReference>
<accession>A0ABS5NYB7</accession>
<proteinExistence type="predicted"/>
<name>A0ABS5NYB7_9BACI</name>
<comment type="caution">
    <text evidence="1">The sequence shown here is derived from an EMBL/GenBank/DDBJ whole genome shotgun (WGS) entry which is preliminary data.</text>
</comment>
<protein>
    <submittedName>
        <fullName evidence="1">GrpB family protein</fullName>
    </submittedName>
</protein>
<dbReference type="Pfam" id="PF04229">
    <property type="entry name" value="GrpB"/>
    <property type="match status" value="1"/>
</dbReference>
<gene>
    <name evidence="1" type="ORF">KHA94_22145</name>
</gene>
<dbReference type="Gene3D" id="3.30.460.10">
    <property type="entry name" value="Beta Polymerase, domain 2"/>
    <property type="match status" value="1"/>
</dbReference>
<dbReference type="SUPFAM" id="SSF81301">
    <property type="entry name" value="Nucleotidyltransferase"/>
    <property type="match status" value="1"/>
</dbReference>
<evidence type="ECO:0000313" key="2">
    <source>
        <dbReference type="Proteomes" id="UP000681027"/>
    </source>
</evidence>
<dbReference type="EMBL" id="JAGYPM010000006">
    <property type="protein sequence ID" value="MBS4192836.1"/>
    <property type="molecule type" value="Genomic_DNA"/>
</dbReference>
<keyword evidence="2" id="KW-1185">Reference proteome</keyword>
<dbReference type="InterPro" id="IPR043519">
    <property type="entry name" value="NT_sf"/>
</dbReference>
<reference evidence="1 2" key="1">
    <citation type="submission" date="2021-05" db="EMBL/GenBank/DDBJ databases">
        <title>Novel Bacillus species.</title>
        <authorList>
            <person name="Liu G."/>
        </authorList>
    </citation>
    <scope>NUCLEOTIDE SEQUENCE [LARGE SCALE GENOMIC DNA]</scope>
    <source>
        <strain evidence="1 2">FJAT-49705</strain>
    </source>
</reference>
<sequence length="177" mass="20543">MTHSGIKIINFDDQWIKEFKSIKQVISKSLSDLIINIEHVGSTSVKGLGAKPVLDIDIVIEDYDVFPNVIQALEKIGYFHQKEWSFEGREAFGRKNTSTPWDGKGTKWMEHHLYVCNKDSKELARHIAFRDYLRNNPEAVTEYENIKRTLAKTMKDRTSYTSGKTEFIKKILEKVMD</sequence>
<evidence type="ECO:0000313" key="1">
    <source>
        <dbReference type="EMBL" id="MBS4192836.1"/>
    </source>
</evidence>